<proteinExistence type="inferred from homology"/>
<dbReference type="InterPro" id="IPR021860">
    <property type="entry name" value="Peptidase_S12_Pab87-rel_C"/>
</dbReference>
<feature type="domain" description="Beta-lactamase-related" evidence="2">
    <location>
        <begin position="9"/>
        <end position="353"/>
    </location>
</feature>
<gene>
    <name evidence="4" type="ORF">BO71DRAFT_448540</name>
</gene>
<dbReference type="Gene3D" id="2.40.128.600">
    <property type="match status" value="1"/>
</dbReference>
<evidence type="ECO:0000313" key="5">
    <source>
        <dbReference type="Proteomes" id="UP000247810"/>
    </source>
</evidence>
<evidence type="ECO:0000259" key="2">
    <source>
        <dbReference type="Pfam" id="PF00144"/>
    </source>
</evidence>
<dbReference type="Pfam" id="PF11954">
    <property type="entry name" value="DUF3471"/>
    <property type="match status" value="1"/>
</dbReference>
<organism evidence="4 5">
    <name type="scientific">Aspergillus ellipticus CBS 707.79</name>
    <dbReference type="NCBI Taxonomy" id="1448320"/>
    <lineage>
        <taxon>Eukaryota</taxon>
        <taxon>Fungi</taxon>
        <taxon>Dikarya</taxon>
        <taxon>Ascomycota</taxon>
        <taxon>Pezizomycotina</taxon>
        <taxon>Eurotiomycetes</taxon>
        <taxon>Eurotiomycetidae</taxon>
        <taxon>Eurotiales</taxon>
        <taxon>Aspergillaceae</taxon>
        <taxon>Aspergillus</taxon>
        <taxon>Aspergillus subgen. Circumdati</taxon>
    </lineage>
</organism>
<dbReference type="Gene3D" id="3.40.710.10">
    <property type="entry name" value="DD-peptidase/beta-lactamase superfamily"/>
    <property type="match status" value="1"/>
</dbReference>
<sequence>MVTLSSPDFQALVERLIDQHHVPGLSIALVQGDQVTSAAYGHASLDPPTPCTPDTLFDIASASKSMTAASVALLVEDDERYPAVKYDAVVSRLLPDDFVLPGQEYTDGVTVEDILSHRTGMAGHDLSYLGPQAARPDDARSVTRNLRHLPMAAPIRAKYMYCNMMYTVATHLVEQQSGLPFADYLDDRFFRPLGMSASNLQPQRARARGLGSRIATGHAWDEDAQRYRSFQTPDCPEAQGAGSIITSVNDYIRWVKAMMHHGSPVSAAVFKGLVAPRIIANPGAEDLDPYTSPTLYAAGWEIYYYRGHQVIGHDGAIPGFGSCHFFLPDWKFGGVIVGNAENGNLVASILARRMIDEVLQVPSTDRPDWEEILSTSWASSSEPSEAELREKLCPQLPDPAPPQLPLAAYTGVYEHPGYHRLTVEIRDGALFVDATDRSFGFTLTLDYVGDQTKYIAHLRDYLDGCHILLMAEFELANGRAVRLGVNFEEELETWIWFERA</sequence>
<name>A0A319DGV4_9EURO</name>
<dbReference type="Proteomes" id="UP000247810">
    <property type="component" value="Unassembled WGS sequence"/>
</dbReference>
<feature type="domain" description="Peptidase S12 Pab87-related C-terminal" evidence="3">
    <location>
        <begin position="399"/>
        <end position="499"/>
    </location>
</feature>
<dbReference type="SUPFAM" id="SSF56601">
    <property type="entry name" value="beta-lactamase/transpeptidase-like"/>
    <property type="match status" value="1"/>
</dbReference>
<comment type="similarity">
    <text evidence="1">Belongs to the peptidase S12 family.</text>
</comment>
<protein>
    <submittedName>
        <fullName evidence="4">Beta-lactamase family protein</fullName>
    </submittedName>
</protein>
<dbReference type="InterPro" id="IPR001466">
    <property type="entry name" value="Beta-lactam-related"/>
</dbReference>
<dbReference type="PANTHER" id="PTHR46825:SF9">
    <property type="entry name" value="BETA-LACTAMASE-RELATED DOMAIN-CONTAINING PROTEIN"/>
    <property type="match status" value="1"/>
</dbReference>
<dbReference type="InterPro" id="IPR012338">
    <property type="entry name" value="Beta-lactam/transpept-like"/>
</dbReference>
<keyword evidence="5" id="KW-1185">Reference proteome</keyword>
<evidence type="ECO:0000313" key="4">
    <source>
        <dbReference type="EMBL" id="PYH96665.1"/>
    </source>
</evidence>
<dbReference type="EMBL" id="KZ825835">
    <property type="protein sequence ID" value="PYH96665.1"/>
    <property type="molecule type" value="Genomic_DNA"/>
</dbReference>
<evidence type="ECO:0000256" key="1">
    <source>
        <dbReference type="ARBA" id="ARBA00038215"/>
    </source>
</evidence>
<dbReference type="OrthoDB" id="5946976at2759"/>
<evidence type="ECO:0000259" key="3">
    <source>
        <dbReference type="Pfam" id="PF11954"/>
    </source>
</evidence>
<dbReference type="Pfam" id="PF00144">
    <property type="entry name" value="Beta-lactamase"/>
    <property type="match status" value="1"/>
</dbReference>
<accession>A0A319DGV4</accession>
<dbReference type="InterPro" id="IPR050491">
    <property type="entry name" value="AmpC-like"/>
</dbReference>
<dbReference type="PANTHER" id="PTHR46825">
    <property type="entry name" value="D-ALANYL-D-ALANINE-CARBOXYPEPTIDASE/ENDOPEPTIDASE AMPH"/>
    <property type="match status" value="1"/>
</dbReference>
<reference evidence="4 5" key="1">
    <citation type="submission" date="2018-02" db="EMBL/GenBank/DDBJ databases">
        <title>The genomes of Aspergillus section Nigri reveals drivers in fungal speciation.</title>
        <authorList>
            <consortium name="DOE Joint Genome Institute"/>
            <person name="Vesth T.C."/>
            <person name="Nybo J."/>
            <person name="Theobald S."/>
            <person name="Brandl J."/>
            <person name="Frisvad J.C."/>
            <person name="Nielsen K.F."/>
            <person name="Lyhne E.K."/>
            <person name="Kogle M.E."/>
            <person name="Kuo A."/>
            <person name="Riley R."/>
            <person name="Clum A."/>
            <person name="Nolan M."/>
            <person name="Lipzen A."/>
            <person name="Salamov A."/>
            <person name="Henrissat B."/>
            <person name="Wiebenga A."/>
            <person name="De vries R.P."/>
            <person name="Grigoriev I.V."/>
            <person name="Mortensen U.H."/>
            <person name="Andersen M.R."/>
            <person name="Baker S.E."/>
        </authorList>
    </citation>
    <scope>NUCLEOTIDE SEQUENCE [LARGE SCALE GENOMIC DNA]</scope>
    <source>
        <strain evidence="4 5">CBS 707.79</strain>
    </source>
</reference>
<dbReference type="STRING" id="1448320.A0A319DGV4"/>
<dbReference type="VEuPathDB" id="FungiDB:BO71DRAFT_448540"/>
<dbReference type="AlphaFoldDB" id="A0A319DGV4"/>